<dbReference type="CDD" id="cd19544">
    <property type="entry name" value="E-C_NRPS"/>
    <property type="match status" value="1"/>
</dbReference>
<dbReference type="SUPFAM" id="SSF47336">
    <property type="entry name" value="ACP-like"/>
    <property type="match status" value="1"/>
</dbReference>
<comment type="caution">
    <text evidence="5">The sequence shown here is derived from an EMBL/GenBank/DDBJ whole genome shotgun (WGS) entry which is preliminary data.</text>
</comment>
<proteinExistence type="predicted"/>
<gene>
    <name evidence="5" type="ORF">HNQ71_007134</name>
</gene>
<comment type="cofactor">
    <cofactor evidence="1">
        <name>pantetheine 4'-phosphate</name>
        <dbReference type="ChEBI" id="CHEBI:47942"/>
    </cofactor>
</comment>
<dbReference type="Gene3D" id="2.30.38.10">
    <property type="entry name" value="Luciferase, Domain 3"/>
    <property type="match status" value="1"/>
</dbReference>
<dbReference type="GO" id="GO:0044550">
    <property type="term" value="P:secondary metabolite biosynthetic process"/>
    <property type="evidence" value="ECO:0007669"/>
    <property type="project" value="TreeGrafter"/>
</dbReference>
<evidence type="ECO:0000313" key="5">
    <source>
        <dbReference type="EMBL" id="MBB6414424.1"/>
    </source>
</evidence>
<accession>A0A841PGK6</accession>
<dbReference type="InterPro" id="IPR001242">
    <property type="entry name" value="Condensation_dom"/>
</dbReference>
<dbReference type="InterPro" id="IPR025110">
    <property type="entry name" value="AMP-bd_C"/>
</dbReference>
<evidence type="ECO:0000256" key="1">
    <source>
        <dbReference type="ARBA" id="ARBA00001957"/>
    </source>
</evidence>
<feature type="non-terminal residue" evidence="5">
    <location>
        <position position="1043"/>
    </location>
</feature>
<dbReference type="InterPro" id="IPR023213">
    <property type="entry name" value="CAT-like_dom_sf"/>
</dbReference>
<dbReference type="InterPro" id="IPR010071">
    <property type="entry name" value="AA_adenyl_dom"/>
</dbReference>
<evidence type="ECO:0000259" key="4">
    <source>
        <dbReference type="PROSITE" id="PS50075"/>
    </source>
</evidence>
<dbReference type="PANTHER" id="PTHR45527">
    <property type="entry name" value="NONRIBOSOMAL PEPTIDE SYNTHETASE"/>
    <property type="match status" value="1"/>
</dbReference>
<dbReference type="SUPFAM" id="SSF52777">
    <property type="entry name" value="CoA-dependent acyltransferases"/>
    <property type="match status" value="2"/>
</dbReference>
<protein>
    <submittedName>
        <fullName evidence="5">Amino acid adenylation domain-containing protein</fullName>
    </submittedName>
</protein>
<dbReference type="Gene3D" id="1.10.1200.10">
    <property type="entry name" value="ACP-like"/>
    <property type="match status" value="1"/>
</dbReference>
<dbReference type="Gene3D" id="3.30.559.10">
    <property type="entry name" value="Chloramphenicol acetyltransferase-like domain"/>
    <property type="match status" value="1"/>
</dbReference>
<feature type="domain" description="Carrier" evidence="4">
    <location>
        <begin position="96"/>
        <end position="170"/>
    </location>
</feature>
<dbReference type="InterPro" id="IPR045851">
    <property type="entry name" value="AMP-bd_C_sf"/>
</dbReference>
<dbReference type="GO" id="GO:0031177">
    <property type="term" value="F:phosphopantetheine binding"/>
    <property type="evidence" value="ECO:0007669"/>
    <property type="project" value="TreeGrafter"/>
</dbReference>
<dbReference type="RefSeq" id="WP_184879612.1">
    <property type="nucleotide sequence ID" value="NZ_JACHEF010000028.1"/>
</dbReference>
<sequence>HAWVREAVVVARQDRAGDKHLVAYVVCGPEAGSDEDDGSGLAGALRAHVSGRLPDYMVPAAFVRLAALPLTPNGKLDRNGLPAPADDAYARAAYEAPQGGIETALAQIWAELLGVERVGRHDNFFELGGHSLLAVQLMERLRRLALGVEVRTLFARPVLADLAASLGSHHEVAVPANLITEQSTAITPQMLPLIELAQPEIDRIVATVPGGVGNIQDIYGLSPLQDGILFHHLLASRGDPYLLVSQMAFAERGLLERYLGAVQQVVDRHDILRTAFVWEGLSSPAQVVWRRAPLQVSEVELDEDGGSEQMKRRFDPRQYRIDLGRAPLLRFVIAREPGSTRWLLLELQHHLIGDHTTLEVMHAEVRAVLEGRGHELIAPQPFRNLVAQARLGVDAKAHEEFFQEQLADIDEPTLPFGLSEVRGDGSGVGEAHRMLPQALNDRLREQARRLGVSLASLCHLAWGQVVARSSGREQVVFGTVLLGRMHAGAGADRAMGLFINTLPVRLDLDGTAVEASVRITHARLSELLAHEHASLALAQRCSGVAAPAPLFSALLNYRHNTPAAMTGCGPDDVLAGMEWLGGEERTNYPLTLSVEDYGEALGLTAQVVEPVSADRVCGYMQRALEQLTEALEHAPNTPVRDLDIMPADERTYLLEDLNRTAAAYPSERCIHELFEAQVQKAPEAVAVVHEDERLSYGELNARANRLAHHLIALGVKPDHPVAICVERSPVMVVGLLAIVKAGGAYLPLDPAYPCARLRQVLDDAAPRLLLADAAGRAALGAEALADVSVVDLDTASPAWAELPACDPEPRALGLTARHLAYVIYTSGSTGTPKGVMVEHAQIARLFEATQDWYGFTEHDVWCLFHSISFDFSVWELWGALRYGGRLILVPSSTARSAPDFHELVCKSDVTVLNQTPSAFKAFMDVECQSNVRNRLRYVIFGGEALEPSILKPWYERHPDGGPQLINMYGITEAIVHVTYRPLDQSDTSNSGSPIGEPIPDLRIYLLDGHGAPVPFGAVGELYIGGAGVARGYLNRPELTAERF</sequence>
<dbReference type="PROSITE" id="PS00455">
    <property type="entry name" value="AMP_BINDING"/>
    <property type="match status" value="1"/>
</dbReference>
<name>A0A841PGK6_9HYPH</name>
<dbReference type="SUPFAM" id="SSF56801">
    <property type="entry name" value="Acetyl-CoA synthetase-like"/>
    <property type="match status" value="2"/>
</dbReference>
<evidence type="ECO:0000313" key="6">
    <source>
        <dbReference type="Proteomes" id="UP000556329"/>
    </source>
</evidence>
<dbReference type="Pfam" id="PF13193">
    <property type="entry name" value="AMP-binding_C"/>
    <property type="match status" value="1"/>
</dbReference>
<dbReference type="Pfam" id="PF00550">
    <property type="entry name" value="PP-binding"/>
    <property type="match status" value="1"/>
</dbReference>
<dbReference type="InterPro" id="IPR000873">
    <property type="entry name" value="AMP-dep_synth/lig_dom"/>
</dbReference>
<dbReference type="Pfam" id="PF00501">
    <property type="entry name" value="AMP-binding"/>
    <property type="match status" value="1"/>
</dbReference>
<dbReference type="FunFam" id="3.40.50.12780:FF:000012">
    <property type="entry name" value="Non-ribosomal peptide synthetase"/>
    <property type="match status" value="1"/>
</dbReference>
<keyword evidence="3" id="KW-0597">Phosphoprotein</keyword>
<dbReference type="InterPro" id="IPR020845">
    <property type="entry name" value="AMP-binding_CS"/>
</dbReference>
<dbReference type="GO" id="GO:0043041">
    <property type="term" value="P:amino acid activation for nonribosomal peptide biosynthetic process"/>
    <property type="evidence" value="ECO:0007669"/>
    <property type="project" value="TreeGrafter"/>
</dbReference>
<keyword evidence="6" id="KW-1185">Reference proteome</keyword>
<dbReference type="AlphaFoldDB" id="A0A841PGK6"/>
<dbReference type="FunFam" id="3.40.50.980:FF:000002">
    <property type="entry name" value="Enterobactin synthetase component F"/>
    <property type="match status" value="1"/>
</dbReference>
<dbReference type="Gene3D" id="3.30.300.30">
    <property type="match status" value="1"/>
</dbReference>
<keyword evidence="2" id="KW-0596">Phosphopantetheine</keyword>
<dbReference type="FunFam" id="1.10.1200.10:FF:000005">
    <property type="entry name" value="Nonribosomal peptide synthetase 1"/>
    <property type="match status" value="1"/>
</dbReference>
<dbReference type="EMBL" id="JACHEF010000028">
    <property type="protein sequence ID" value="MBB6414424.1"/>
    <property type="molecule type" value="Genomic_DNA"/>
</dbReference>
<dbReference type="Gene3D" id="3.40.50.980">
    <property type="match status" value="2"/>
</dbReference>
<dbReference type="Pfam" id="PF00668">
    <property type="entry name" value="Condensation"/>
    <property type="match status" value="1"/>
</dbReference>
<evidence type="ECO:0000256" key="2">
    <source>
        <dbReference type="ARBA" id="ARBA00022450"/>
    </source>
</evidence>
<reference evidence="5 6" key="1">
    <citation type="submission" date="2020-08" db="EMBL/GenBank/DDBJ databases">
        <title>Genomic Encyclopedia of Type Strains, Phase IV (KMG-IV): sequencing the most valuable type-strain genomes for metagenomic binning, comparative biology and taxonomic classification.</title>
        <authorList>
            <person name="Goeker M."/>
        </authorList>
    </citation>
    <scope>NUCLEOTIDE SEQUENCE [LARGE SCALE GENOMIC DNA]</scope>
    <source>
        <strain evidence="5 6">DSM 100039</strain>
    </source>
</reference>
<dbReference type="FunFam" id="3.40.50.980:FF:000001">
    <property type="entry name" value="Non-ribosomal peptide synthetase"/>
    <property type="match status" value="1"/>
</dbReference>
<dbReference type="InterPro" id="IPR036736">
    <property type="entry name" value="ACP-like_sf"/>
</dbReference>
<feature type="non-terminal residue" evidence="5">
    <location>
        <position position="1"/>
    </location>
</feature>
<dbReference type="GO" id="GO:0003824">
    <property type="term" value="F:catalytic activity"/>
    <property type="evidence" value="ECO:0007669"/>
    <property type="project" value="InterPro"/>
</dbReference>
<evidence type="ECO:0000256" key="3">
    <source>
        <dbReference type="ARBA" id="ARBA00022553"/>
    </source>
</evidence>
<dbReference type="PANTHER" id="PTHR45527:SF1">
    <property type="entry name" value="FATTY ACID SYNTHASE"/>
    <property type="match status" value="1"/>
</dbReference>
<dbReference type="GO" id="GO:0005737">
    <property type="term" value="C:cytoplasm"/>
    <property type="evidence" value="ECO:0007669"/>
    <property type="project" value="TreeGrafter"/>
</dbReference>
<dbReference type="Gene3D" id="3.30.559.30">
    <property type="entry name" value="Nonribosomal peptide synthetase, condensation domain"/>
    <property type="match status" value="1"/>
</dbReference>
<dbReference type="Proteomes" id="UP000556329">
    <property type="component" value="Unassembled WGS sequence"/>
</dbReference>
<dbReference type="NCBIfam" id="TIGR01733">
    <property type="entry name" value="AA-adenyl-dom"/>
    <property type="match status" value="1"/>
</dbReference>
<organism evidence="5 6">
    <name type="scientific">Mesorhizobium sangaii</name>
    <dbReference type="NCBI Taxonomy" id="505389"/>
    <lineage>
        <taxon>Bacteria</taxon>
        <taxon>Pseudomonadati</taxon>
        <taxon>Pseudomonadota</taxon>
        <taxon>Alphaproteobacteria</taxon>
        <taxon>Hyphomicrobiales</taxon>
        <taxon>Phyllobacteriaceae</taxon>
        <taxon>Mesorhizobium</taxon>
    </lineage>
</organism>
<dbReference type="InterPro" id="IPR009081">
    <property type="entry name" value="PP-bd_ACP"/>
</dbReference>
<dbReference type="PROSITE" id="PS50075">
    <property type="entry name" value="CARRIER"/>
    <property type="match status" value="1"/>
</dbReference>